<name>A0AAW1IM46_SAPOF</name>
<dbReference type="Pfam" id="PF24758">
    <property type="entry name" value="LRR_At5g56370"/>
    <property type="match status" value="1"/>
</dbReference>
<dbReference type="InterPro" id="IPR032675">
    <property type="entry name" value="LRR_dom_sf"/>
</dbReference>
<evidence type="ECO:0000313" key="3">
    <source>
        <dbReference type="Proteomes" id="UP001443914"/>
    </source>
</evidence>
<reference evidence="2" key="1">
    <citation type="submission" date="2024-03" db="EMBL/GenBank/DDBJ databases">
        <title>WGS assembly of Saponaria officinalis var. Norfolk2.</title>
        <authorList>
            <person name="Jenkins J."/>
            <person name="Shu S."/>
            <person name="Grimwood J."/>
            <person name="Barry K."/>
            <person name="Goodstein D."/>
            <person name="Schmutz J."/>
            <person name="Leebens-Mack J."/>
            <person name="Osbourn A."/>
        </authorList>
    </citation>
    <scope>NUCLEOTIDE SEQUENCE [LARGE SCALE GENOMIC DNA]</scope>
    <source>
        <strain evidence="2">JIC</strain>
    </source>
</reference>
<organism evidence="2 3">
    <name type="scientific">Saponaria officinalis</name>
    <name type="common">Common soapwort</name>
    <name type="synonym">Lychnis saponaria</name>
    <dbReference type="NCBI Taxonomy" id="3572"/>
    <lineage>
        <taxon>Eukaryota</taxon>
        <taxon>Viridiplantae</taxon>
        <taxon>Streptophyta</taxon>
        <taxon>Embryophyta</taxon>
        <taxon>Tracheophyta</taxon>
        <taxon>Spermatophyta</taxon>
        <taxon>Magnoliopsida</taxon>
        <taxon>eudicotyledons</taxon>
        <taxon>Gunneridae</taxon>
        <taxon>Pentapetalae</taxon>
        <taxon>Caryophyllales</taxon>
        <taxon>Caryophyllaceae</taxon>
        <taxon>Caryophylleae</taxon>
        <taxon>Saponaria</taxon>
    </lineage>
</organism>
<keyword evidence="3" id="KW-1185">Reference proteome</keyword>
<evidence type="ECO:0000313" key="2">
    <source>
        <dbReference type="EMBL" id="KAK9690412.1"/>
    </source>
</evidence>
<dbReference type="Proteomes" id="UP001443914">
    <property type="component" value="Unassembled WGS sequence"/>
</dbReference>
<protein>
    <recommendedName>
        <fullName evidence="1">F-box/LRR-repeat protein 15/At3g58940/PEG3-like LRR domain-containing protein</fullName>
    </recommendedName>
</protein>
<comment type="caution">
    <text evidence="2">The sequence shown here is derived from an EMBL/GenBank/DDBJ whole genome shotgun (WGS) entry which is preliminary data.</text>
</comment>
<accession>A0AAW1IM46</accession>
<feature type="domain" description="F-box/LRR-repeat protein 15/At3g58940/PEG3-like LRR" evidence="1">
    <location>
        <begin position="99"/>
        <end position="205"/>
    </location>
</feature>
<dbReference type="InterPro" id="IPR055411">
    <property type="entry name" value="LRR_FXL15/At3g58940/PEG3-like"/>
</dbReference>
<gene>
    <name evidence="2" type="ORF">RND81_09G126000</name>
</gene>
<dbReference type="PANTHER" id="PTHR31900">
    <property type="entry name" value="F-BOX/RNI SUPERFAMILY PROTEIN-RELATED"/>
    <property type="match status" value="1"/>
</dbReference>
<dbReference type="SUPFAM" id="SSF81383">
    <property type="entry name" value="F-box domain"/>
    <property type="match status" value="1"/>
</dbReference>
<dbReference type="InterPro" id="IPR050232">
    <property type="entry name" value="FBL13/AtMIF1-like"/>
</dbReference>
<sequence length="207" mass="23570">MASMENGANNIVQDRLSCMPDEVIVHILSCMATIDAVRTMLLRRFGDLWTLVHTLRLDFDGFVRNVLMLHKRSTIDTFHLYICEFDDYFNDPNMIDDVQMWLRFAVYRGVKDLYFAFNGPDDLALPCCVFTCQSIETLRLSGCMIDEYEDGQPLHMGSLRNLSLICVHGYNDAFNELISGCPSLQELTIDNPQGLQVLIITTPSISN</sequence>
<dbReference type="InterPro" id="IPR036047">
    <property type="entry name" value="F-box-like_dom_sf"/>
</dbReference>
<dbReference type="EMBL" id="JBDFQZ010000009">
    <property type="protein sequence ID" value="KAK9690412.1"/>
    <property type="molecule type" value="Genomic_DNA"/>
</dbReference>
<dbReference type="Gene3D" id="3.80.10.10">
    <property type="entry name" value="Ribonuclease Inhibitor"/>
    <property type="match status" value="1"/>
</dbReference>
<dbReference type="PANTHER" id="PTHR31900:SF31">
    <property type="entry name" value="F-BOX_LRR-REPEAT PROTEIN 13-LIKE"/>
    <property type="match status" value="1"/>
</dbReference>
<proteinExistence type="predicted"/>
<dbReference type="SUPFAM" id="SSF52047">
    <property type="entry name" value="RNI-like"/>
    <property type="match status" value="1"/>
</dbReference>
<dbReference type="AlphaFoldDB" id="A0AAW1IM46"/>
<evidence type="ECO:0000259" key="1">
    <source>
        <dbReference type="Pfam" id="PF24758"/>
    </source>
</evidence>